<keyword evidence="2" id="KW-1185">Reference proteome</keyword>
<comment type="caution">
    <text evidence="1">The sequence shown here is derived from an EMBL/GenBank/DDBJ whole genome shotgun (WGS) entry which is preliminary data.</text>
</comment>
<dbReference type="Proteomes" id="UP001569414">
    <property type="component" value="Unassembled WGS sequence"/>
</dbReference>
<protein>
    <submittedName>
        <fullName evidence="1">2OG-Fe(II) oxygenase</fullName>
    </submittedName>
</protein>
<dbReference type="EMBL" id="JBGMEL010000004">
    <property type="protein sequence ID" value="MFA0789955.1"/>
    <property type="molecule type" value="Genomic_DNA"/>
</dbReference>
<evidence type="ECO:0000313" key="2">
    <source>
        <dbReference type="Proteomes" id="UP001569414"/>
    </source>
</evidence>
<evidence type="ECO:0000313" key="1">
    <source>
        <dbReference type="EMBL" id="MFA0789955.1"/>
    </source>
</evidence>
<name>A0ABV4NL30_9GAMM</name>
<dbReference type="Gene3D" id="2.60.120.620">
    <property type="entry name" value="q2cbj1_9rhob like domain"/>
    <property type="match status" value="1"/>
</dbReference>
<sequence length="205" mass="23089">MSQNTIELLSRAAVKSSPFPHFYLERSLASEEASALIADFPPLDKGGSFNINDVKTTERLRDFVEQFGSPEVRQILGEKFSVDLSDKPMMATLRGYSRAKDGRIHTDSKSKLITLLIYLNDEWPASTGRLRILRSGDNMDDYTDELLPGPSSLVAFKVTDNCWHGYPSFVGKRQAIQINFLSGDKAKKKHQFFHGISARIKSLFQ</sequence>
<reference evidence="1 2" key="1">
    <citation type="submission" date="2024-08" db="EMBL/GenBank/DDBJ databases">
        <authorList>
            <person name="Ishaq N."/>
        </authorList>
    </citation>
    <scope>NUCLEOTIDE SEQUENCE [LARGE SCALE GENOMIC DNA]</scope>
    <source>
        <strain evidence="1 2">JCM 30400</strain>
    </source>
</reference>
<organism evidence="1 2">
    <name type="scientific">Microbulbifer echini</name>
    <dbReference type="NCBI Taxonomy" id="1529067"/>
    <lineage>
        <taxon>Bacteria</taxon>
        <taxon>Pseudomonadati</taxon>
        <taxon>Pseudomonadota</taxon>
        <taxon>Gammaproteobacteria</taxon>
        <taxon>Cellvibrionales</taxon>
        <taxon>Microbulbiferaceae</taxon>
        <taxon>Microbulbifer</taxon>
    </lineage>
</organism>
<proteinExistence type="predicted"/>
<gene>
    <name evidence="1" type="ORF">ACCI51_05305</name>
</gene>
<accession>A0ABV4NL30</accession>
<dbReference type="RefSeq" id="WP_371842854.1">
    <property type="nucleotide sequence ID" value="NZ_JBGMEL010000004.1"/>
</dbReference>